<organism evidence="7 8">
    <name type="scientific">Govanella unica</name>
    <dbReference type="NCBI Taxonomy" id="2975056"/>
    <lineage>
        <taxon>Bacteria</taxon>
        <taxon>Pseudomonadati</taxon>
        <taxon>Pseudomonadota</taxon>
        <taxon>Alphaproteobacteria</taxon>
        <taxon>Emcibacterales</taxon>
        <taxon>Govanellaceae</taxon>
        <taxon>Govanella</taxon>
    </lineage>
</organism>
<keyword evidence="3" id="KW-0378">Hydrolase</keyword>
<feature type="domain" description="TNase-like" evidence="6">
    <location>
        <begin position="37"/>
        <end position="168"/>
    </location>
</feature>
<dbReference type="Gene3D" id="2.40.50.90">
    <property type="match status" value="1"/>
</dbReference>
<dbReference type="GO" id="GO:0004519">
    <property type="term" value="F:endonuclease activity"/>
    <property type="evidence" value="ECO:0007669"/>
    <property type="project" value="UniProtKB-KW"/>
</dbReference>
<dbReference type="PROSITE" id="PS50830">
    <property type="entry name" value="TNASE_3"/>
    <property type="match status" value="1"/>
</dbReference>
<reference evidence="7" key="2">
    <citation type="journal article" date="2023" name="Syst. Appl. Microbiol.">
        <title>Govania unica gen. nov., sp. nov., a rare biosphere bacterium that represents a novel family in the class Alphaproteobacteria.</title>
        <authorList>
            <person name="Vandamme P."/>
            <person name="Peeters C."/>
            <person name="Hettiarachchi A."/>
            <person name="Cnockaert M."/>
            <person name="Carlier A."/>
        </authorList>
    </citation>
    <scope>NUCLEOTIDE SEQUENCE</scope>
    <source>
        <strain evidence="7">LMG 31809</strain>
    </source>
</reference>
<dbReference type="PANTHER" id="PTHR12302">
    <property type="entry name" value="EBNA2 BINDING PROTEIN P100"/>
    <property type="match status" value="1"/>
</dbReference>
<feature type="compositionally biased region" description="Basic and acidic residues" evidence="4">
    <location>
        <begin position="287"/>
        <end position="328"/>
    </location>
</feature>
<dbReference type="GO" id="GO:0016787">
    <property type="term" value="F:hydrolase activity"/>
    <property type="evidence" value="ECO:0007669"/>
    <property type="project" value="UniProtKB-KW"/>
</dbReference>
<keyword evidence="1" id="KW-0540">Nuclease</keyword>
<dbReference type="InterPro" id="IPR016071">
    <property type="entry name" value="Staphylococal_nuclease_OB-fold"/>
</dbReference>
<evidence type="ECO:0000313" key="8">
    <source>
        <dbReference type="Proteomes" id="UP001141619"/>
    </source>
</evidence>
<accession>A0A9X3TVL8</accession>
<keyword evidence="5" id="KW-0732">Signal</keyword>
<evidence type="ECO:0000259" key="6">
    <source>
        <dbReference type="PROSITE" id="PS50830"/>
    </source>
</evidence>
<dbReference type="RefSeq" id="WP_274942244.1">
    <property type="nucleotide sequence ID" value="NZ_JANWOI010000001.1"/>
</dbReference>
<keyword evidence="8" id="KW-1185">Reference proteome</keyword>
<evidence type="ECO:0000256" key="4">
    <source>
        <dbReference type="SAM" id="MobiDB-lite"/>
    </source>
</evidence>
<dbReference type="InterPro" id="IPR035437">
    <property type="entry name" value="SNase_OB-fold_sf"/>
</dbReference>
<feature type="signal peptide" evidence="5">
    <location>
        <begin position="1"/>
        <end position="23"/>
    </location>
</feature>
<dbReference type="SMART" id="SM00318">
    <property type="entry name" value="SNc"/>
    <property type="match status" value="1"/>
</dbReference>
<dbReference type="SUPFAM" id="SSF50199">
    <property type="entry name" value="Staphylococcal nuclease"/>
    <property type="match status" value="1"/>
</dbReference>
<name>A0A9X3TVL8_9PROT</name>
<comment type="caution">
    <text evidence="7">The sequence shown here is derived from an EMBL/GenBank/DDBJ whole genome shotgun (WGS) entry which is preliminary data.</text>
</comment>
<dbReference type="Pfam" id="PF00565">
    <property type="entry name" value="SNase"/>
    <property type="match status" value="1"/>
</dbReference>
<gene>
    <name evidence="7" type="ORF">NYP16_01020</name>
</gene>
<dbReference type="PANTHER" id="PTHR12302:SF3">
    <property type="entry name" value="SERINE_THREONINE-PROTEIN KINASE 31"/>
    <property type="match status" value="1"/>
</dbReference>
<feature type="chain" id="PRO_5040846528" evidence="5">
    <location>
        <begin position="24"/>
        <end position="346"/>
    </location>
</feature>
<dbReference type="EMBL" id="JANWOI010000001">
    <property type="protein sequence ID" value="MDA5192539.1"/>
    <property type="molecule type" value="Genomic_DNA"/>
</dbReference>
<feature type="compositionally biased region" description="Basic residues" evidence="4">
    <location>
        <begin position="329"/>
        <end position="338"/>
    </location>
</feature>
<keyword evidence="2" id="KW-0255">Endonuclease</keyword>
<proteinExistence type="predicted"/>
<dbReference type="AlphaFoldDB" id="A0A9X3TVL8"/>
<sequence length="346" mass="38271">MKRFACLIPLLLLVCLGASSPLAEEAVSLTLPPRLKDIGAARVRSVVDGDTVRLEDGRQVRLVGTQAPKLPLGRKDFKAWPLGDESKALLERLLLGRAVTLHAGGAEMDRHGRVLAHLLRDDGLWVQGAMVEAGMARVYSFPDNRVAVAELLALETAARTARRGIWADPYYAVRTDISVARHVGGYELVEGRVLHVTTVKGRSYLNFGSDYKTDFTITLDTVGRRALAKHKLKPEFFEDSVIRVRGWVSWENGPMIAVNHPEQIEILSPSESLQAALQKAIKPPKRVKADKAAKSPKGESKEKPAKRARRSKAEKADKTETGDQPDKPRKPRKPRVKKPKEPEDSL</sequence>
<dbReference type="Proteomes" id="UP001141619">
    <property type="component" value="Unassembled WGS sequence"/>
</dbReference>
<evidence type="ECO:0000256" key="1">
    <source>
        <dbReference type="ARBA" id="ARBA00022722"/>
    </source>
</evidence>
<reference evidence="7" key="1">
    <citation type="submission" date="2022-08" db="EMBL/GenBank/DDBJ databases">
        <authorList>
            <person name="Vandamme P."/>
            <person name="Hettiarachchi A."/>
            <person name="Peeters C."/>
            <person name="Cnockaert M."/>
            <person name="Carlier A."/>
        </authorList>
    </citation>
    <scope>NUCLEOTIDE SEQUENCE</scope>
    <source>
        <strain evidence="7">LMG 31809</strain>
    </source>
</reference>
<evidence type="ECO:0000256" key="2">
    <source>
        <dbReference type="ARBA" id="ARBA00022759"/>
    </source>
</evidence>
<feature type="region of interest" description="Disordered" evidence="4">
    <location>
        <begin position="277"/>
        <end position="346"/>
    </location>
</feature>
<evidence type="ECO:0000256" key="5">
    <source>
        <dbReference type="SAM" id="SignalP"/>
    </source>
</evidence>
<evidence type="ECO:0000256" key="3">
    <source>
        <dbReference type="ARBA" id="ARBA00022801"/>
    </source>
</evidence>
<protein>
    <submittedName>
        <fullName evidence="7">Thermonuclease family protein</fullName>
    </submittedName>
</protein>
<evidence type="ECO:0000313" key="7">
    <source>
        <dbReference type="EMBL" id="MDA5192539.1"/>
    </source>
</evidence>